<organism evidence="11 12">
    <name type="scientific">Phaeovibrio sulfidiphilus</name>
    <dbReference type="NCBI Taxonomy" id="1220600"/>
    <lineage>
        <taxon>Bacteria</taxon>
        <taxon>Pseudomonadati</taxon>
        <taxon>Pseudomonadota</taxon>
        <taxon>Alphaproteobacteria</taxon>
        <taxon>Rhodospirillales</taxon>
        <taxon>Rhodospirillaceae</taxon>
        <taxon>Phaeovibrio</taxon>
    </lineage>
</organism>
<evidence type="ECO:0000256" key="7">
    <source>
        <dbReference type="PIRSR" id="PIRSR600223-1"/>
    </source>
</evidence>
<evidence type="ECO:0000256" key="8">
    <source>
        <dbReference type="RuleBase" id="RU003993"/>
    </source>
</evidence>
<dbReference type="GO" id="GO:0009003">
    <property type="term" value="F:signal peptidase activity"/>
    <property type="evidence" value="ECO:0007669"/>
    <property type="project" value="UniProtKB-EC"/>
</dbReference>
<dbReference type="GO" id="GO:0006465">
    <property type="term" value="P:signal peptide processing"/>
    <property type="evidence" value="ECO:0007669"/>
    <property type="project" value="InterPro"/>
</dbReference>
<evidence type="ECO:0000256" key="9">
    <source>
        <dbReference type="RuleBase" id="RU362042"/>
    </source>
</evidence>
<feature type="domain" description="Peptidase S26" evidence="10">
    <location>
        <begin position="15"/>
        <end position="221"/>
    </location>
</feature>
<keyword evidence="12" id="KW-1185">Reference proteome</keyword>
<dbReference type="PROSITE" id="PS00501">
    <property type="entry name" value="SPASE_I_1"/>
    <property type="match status" value="1"/>
</dbReference>
<comment type="similarity">
    <text evidence="2 9">Belongs to the peptidase S26 family.</text>
</comment>
<dbReference type="NCBIfam" id="TIGR02227">
    <property type="entry name" value="sigpep_I_bact"/>
    <property type="match status" value="1"/>
</dbReference>
<feature type="transmembrane region" description="Helical" evidence="8">
    <location>
        <begin position="12"/>
        <end position="33"/>
    </location>
</feature>
<dbReference type="PRINTS" id="PR00727">
    <property type="entry name" value="LEADERPTASE"/>
</dbReference>
<evidence type="ECO:0000313" key="11">
    <source>
        <dbReference type="EMBL" id="MBE1236267.1"/>
    </source>
</evidence>
<dbReference type="PANTHER" id="PTHR43390">
    <property type="entry name" value="SIGNAL PEPTIDASE I"/>
    <property type="match status" value="1"/>
</dbReference>
<dbReference type="PANTHER" id="PTHR43390:SF1">
    <property type="entry name" value="CHLOROPLAST PROCESSING PEPTIDASE"/>
    <property type="match status" value="1"/>
</dbReference>
<keyword evidence="8" id="KW-0472">Membrane</keyword>
<evidence type="ECO:0000256" key="1">
    <source>
        <dbReference type="ARBA" id="ARBA00000677"/>
    </source>
</evidence>
<evidence type="ECO:0000256" key="6">
    <source>
        <dbReference type="ARBA" id="ARBA00022801"/>
    </source>
</evidence>
<dbReference type="InterPro" id="IPR019533">
    <property type="entry name" value="Peptidase_S26"/>
</dbReference>
<comment type="caution">
    <text evidence="11">The sequence shown here is derived from an EMBL/GenBank/DDBJ whole genome shotgun (WGS) entry which is preliminary data.</text>
</comment>
<dbReference type="GO" id="GO:0016020">
    <property type="term" value="C:membrane"/>
    <property type="evidence" value="ECO:0007669"/>
    <property type="project" value="UniProtKB-SubCell"/>
</dbReference>
<keyword evidence="8" id="KW-1133">Transmembrane helix</keyword>
<comment type="subcellular location">
    <subcellularLocation>
        <location evidence="9">Membrane</location>
        <topology evidence="9">Single-pass type II membrane protein</topology>
    </subcellularLocation>
</comment>
<name>A0A8J6YV18_9PROT</name>
<reference evidence="11" key="1">
    <citation type="submission" date="2020-10" db="EMBL/GenBank/DDBJ databases">
        <title>Genome sequence of the unusual species of purple photosynthetic bacteria, Phaeovibrio sulfidiphilus DSM 23193, type strain.</title>
        <authorList>
            <person name="Kyndt J.A."/>
            <person name="Meyer T.E."/>
        </authorList>
    </citation>
    <scope>NUCLEOTIDE SEQUENCE</scope>
    <source>
        <strain evidence="11">DSM 23193</strain>
    </source>
</reference>
<dbReference type="InterPro" id="IPR036286">
    <property type="entry name" value="LexA/Signal_pep-like_sf"/>
</dbReference>
<keyword evidence="6 8" id="KW-0378">Hydrolase</keyword>
<dbReference type="InterPro" id="IPR019757">
    <property type="entry name" value="Pept_S26A_signal_pept_1_Lys-AS"/>
</dbReference>
<dbReference type="GO" id="GO:0004252">
    <property type="term" value="F:serine-type endopeptidase activity"/>
    <property type="evidence" value="ECO:0007669"/>
    <property type="project" value="InterPro"/>
</dbReference>
<dbReference type="PROSITE" id="PS00760">
    <property type="entry name" value="SPASE_I_2"/>
    <property type="match status" value="1"/>
</dbReference>
<dbReference type="AlphaFoldDB" id="A0A8J6YV18"/>
<evidence type="ECO:0000313" key="12">
    <source>
        <dbReference type="Proteomes" id="UP000631034"/>
    </source>
</evidence>
<evidence type="ECO:0000256" key="4">
    <source>
        <dbReference type="ARBA" id="ARBA00019232"/>
    </source>
</evidence>
<dbReference type="InterPro" id="IPR019756">
    <property type="entry name" value="Pept_S26A_signal_pept_1_Ser-AS"/>
</dbReference>
<protein>
    <recommendedName>
        <fullName evidence="4 8">Signal peptidase I</fullName>
        <ecNumber evidence="3 8">3.4.21.89</ecNumber>
    </recommendedName>
</protein>
<dbReference type="Gene3D" id="2.10.109.10">
    <property type="entry name" value="Umud Fragment, subunit A"/>
    <property type="match status" value="1"/>
</dbReference>
<dbReference type="CDD" id="cd06530">
    <property type="entry name" value="S26_SPase_I"/>
    <property type="match status" value="1"/>
</dbReference>
<proteinExistence type="inferred from homology"/>
<evidence type="ECO:0000256" key="2">
    <source>
        <dbReference type="ARBA" id="ARBA00009370"/>
    </source>
</evidence>
<dbReference type="InterPro" id="IPR000223">
    <property type="entry name" value="Pept_S26A_signal_pept_1"/>
</dbReference>
<accession>A0A8J6YV18</accession>
<gene>
    <name evidence="11" type="primary">lepB</name>
    <name evidence="11" type="ORF">IHV25_01170</name>
</gene>
<dbReference type="Pfam" id="PF10502">
    <property type="entry name" value="Peptidase_S26"/>
    <property type="match status" value="1"/>
</dbReference>
<dbReference type="RefSeq" id="WP_192533136.1">
    <property type="nucleotide sequence ID" value="NZ_JACZHT010000001.1"/>
</dbReference>
<feature type="active site" evidence="7">
    <location>
        <position position="104"/>
    </location>
</feature>
<keyword evidence="5 8" id="KW-0645">Protease</keyword>
<dbReference type="Proteomes" id="UP000631034">
    <property type="component" value="Unassembled WGS sequence"/>
</dbReference>
<evidence type="ECO:0000256" key="3">
    <source>
        <dbReference type="ARBA" id="ARBA00013208"/>
    </source>
</evidence>
<dbReference type="SUPFAM" id="SSF51306">
    <property type="entry name" value="LexA/Signal peptidase"/>
    <property type="match status" value="1"/>
</dbReference>
<keyword evidence="8" id="KW-0812">Transmembrane</keyword>
<sequence>MSSYQRNKDSAFYDTAVTVAYALLIAILIRTFAYEPFRIPSGSMEPTLLVGDYLFVSKFSYGYSKYSLPFALIPFEGRVLASEPERGDVVVFKKPGDTSLDYIKRVVGLPGDQVQMIDGRLYINGTVVPRRKIEPYQEISPGGAVSRHPRYMETLPGGREHQIIEVHGDDYYADRTGVYVVPEDHYFMMGDNRDSSEDSRTAEVGYVPFENLIGRAEFLFYSKDERSPWWAVWSWPEAVRWDRIFDAIQ</sequence>
<dbReference type="InterPro" id="IPR019758">
    <property type="entry name" value="Pept_S26A_signal_pept_1_CS"/>
</dbReference>
<dbReference type="EMBL" id="JACZHT010000001">
    <property type="protein sequence ID" value="MBE1236267.1"/>
    <property type="molecule type" value="Genomic_DNA"/>
</dbReference>
<feature type="active site" evidence="7">
    <location>
        <position position="43"/>
    </location>
</feature>
<dbReference type="PROSITE" id="PS00761">
    <property type="entry name" value="SPASE_I_3"/>
    <property type="match status" value="1"/>
</dbReference>
<comment type="catalytic activity">
    <reaction evidence="1 8">
        <text>Cleavage of hydrophobic, N-terminal signal or leader sequences from secreted and periplasmic proteins.</text>
        <dbReference type="EC" id="3.4.21.89"/>
    </reaction>
</comment>
<evidence type="ECO:0000259" key="10">
    <source>
        <dbReference type="Pfam" id="PF10502"/>
    </source>
</evidence>
<evidence type="ECO:0000256" key="5">
    <source>
        <dbReference type="ARBA" id="ARBA00022670"/>
    </source>
</evidence>
<dbReference type="EC" id="3.4.21.89" evidence="3 8"/>